<dbReference type="NCBIfam" id="NF006767">
    <property type="entry name" value="PRK09289.1"/>
    <property type="match status" value="1"/>
</dbReference>
<dbReference type="PIRSF" id="PIRSF000498">
    <property type="entry name" value="Riboflavin_syn_A"/>
    <property type="match status" value="1"/>
</dbReference>
<evidence type="ECO:0000256" key="1">
    <source>
        <dbReference type="ARBA" id="ARBA00000968"/>
    </source>
</evidence>
<evidence type="ECO:0000256" key="11">
    <source>
        <dbReference type="PROSITE-ProRule" id="PRU00524"/>
    </source>
</evidence>
<gene>
    <name evidence="13" type="primary">ribE</name>
    <name evidence="14" type="ORF">CLCOS_32670</name>
    <name evidence="13" type="ORF">WX73_01295</name>
</gene>
<dbReference type="CDD" id="cd00402">
    <property type="entry name" value="Riboflavin_synthase_like"/>
    <property type="match status" value="1"/>
</dbReference>
<evidence type="ECO:0000256" key="5">
    <source>
        <dbReference type="ARBA" id="ARBA00012827"/>
    </source>
</evidence>
<evidence type="ECO:0000256" key="10">
    <source>
        <dbReference type="NCBIfam" id="TIGR00187"/>
    </source>
</evidence>
<dbReference type="GO" id="GO:0004746">
    <property type="term" value="F:riboflavin synthase activity"/>
    <property type="evidence" value="ECO:0007669"/>
    <property type="project" value="UniProtKB-UniRule"/>
</dbReference>
<dbReference type="FunFam" id="2.40.30.20:FF:000004">
    <property type="entry name" value="Riboflavin synthase, alpha subunit"/>
    <property type="match status" value="1"/>
</dbReference>
<feature type="domain" description="Lumazine-binding" evidence="12">
    <location>
        <begin position="97"/>
        <end position="193"/>
    </location>
</feature>
<feature type="repeat" description="Lumazine-binding" evidence="11">
    <location>
        <begin position="1"/>
        <end position="96"/>
    </location>
</feature>
<evidence type="ECO:0000256" key="3">
    <source>
        <dbReference type="ARBA" id="ARBA00004887"/>
    </source>
</evidence>
<dbReference type="RefSeq" id="WP_063599822.1">
    <property type="nucleotide sequence ID" value="NZ_LITQ01000001.1"/>
</dbReference>
<evidence type="ECO:0000313" key="15">
    <source>
        <dbReference type="Proteomes" id="UP000077384"/>
    </source>
</evidence>
<dbReference type="SUPFAM" id="SSF63380">
    <property type="entry name" value="Riboflavin synthase domain-like"/>
    <property type="match status" value="2"/>
</dbReference>
<dbReference type="GO" id="GO:0009231">
    <property type="term" value="P:riboflavin biosynthetic process"/>
    <property type="evidence" value="ECO:0007669"/>
    <property type="project" value="UniProtKB-KW"/>
</dbReference>
<dbReference type="EC" id="2.5.1.9" evidence="5 10"/>
<dbReference type="FunFam" id="2.40.30.20:FF:000003">
    <property type="entry name" value="Riboflavin synthase, alpha subunit"/>
    <property type="match status" value="1"/>
</dbReference>
<feature type="repeat" description="Lumazine-binding" evidence="11">
    <location>
        <begin position="97"/>
        <end position="193"/>
    </location>
</feature>
<name>A0A166UFV6_9CLOT</name>
<dbReference type="PANTHER" id="PTHR21098">
    <property type="entry name" value="RIBOFLAVIN SYNTHASE ALPHA CHAIN"/>
    <property type="match status" value="1"/>
</dbReference>
<comment type="function">
    <text evidence="2">Catalyzes the dismutation of two molecules of 6,7-dimethyl-8-ribityllumazine, resulting in the formation of riboflavin and 5-amino-6-(D-ribitylamino)uracil.</text>
</comment>
<comment type="subunit">
    <text evidence="4">Homotrimer.</text>
</comment>
<dbReference type="Pfam" id="PF00677">
    <property type="entry name" value="Lum_binding"/>
    <property type="match status" value="2"/>
</dbReference>
<dbReference type="InterPro" id="IPR001783">
    <property type="entry name" value="Lumazine-bd"/>
</dbReference>
<sequence>MFTGLVEEIGEILKISRGRNSSKVSIKVGNLLDGVKLGDSIAVNGTCVTVVDLKKNSFTVDIMAETLRMSSLKDLKIGSKVNLERALRLGDRLGGHIVSGHIDGTGKIVDVREEDISTWIDIEASYDLLRYIVRKGSVTIDGVSLTVAELNKNRFSVSLIPHTKMETILDYKKIGDLVNIECDLIGKYVEKMVLNPKKEPEKSGSIDALKLKEYGFMQ</sequence>
<evidence type="ECO:0000256" key="7">
    <source>
        <dbReference type="ARBA" id="ARBA00022619"/>
    </source>
</evidence>
<dbReference type="InterPro" id="IPR023366">
    <property type="entry name" value="ATP_synth_asu-like_sf"/>
</dbReference>
<proteinExistence type="predicted"/>
<dbReference type="Gene3D" id="2.40.30.20">
    <property type="match status" value="2"/>
</dbReference>
<organism evidence="13 15">
    <name type="scientific">Clostridium coskatii</name>
    <dbReference type="NCBI Taxonomy" id="1705578"/>
    <lineage>
        <taxon>Bacteria</taxon>
        <taxon>Bacillati</taxon>
        <taxon>Bacillota</taxon>
        <taxon>Clostridia</taxon>
        <taxon>Eubacteriales</taxon>
        <taxon>Clostridiaceae</taxon>
        <taxon>Clostridium</taxon>
    </lineage>
</organism>
<dbReference type="NCBIfam" id="NF009566">
    <property type="entry name" value="PRK13020.1"/>
    <property type="match status" value="1"/>
</dbReference>
<dbReference type="EMBL" id="LROR01000067">
    <property type="protein sequence ID" value="OBR91627.1"/>
    <property type="molecule type" value="Genomic_DNA"/>
</dbReference>
<dbReference type="PROSITE" id="PS51177">
    <property type="entry name" value="LUMAZINE_BIND"/>
    <property type="match status" value="2"/>
</dbReference>
<dbReference type="PATRIC" id="fig|1705578.3.peg.111"/>
<keyword evidence="9" id="KW-0677">Repeat</keyword>
<evidence type="ECO:0000313" key="16">
    <source>
        <dbReference type="Proteomes" id="UP000093694"/>
    </source>
</evidence>
<evidence type="ECO:0000256" key="4">
    <source>
        <dbReference type="ARBA" id="ARBA00011233"/>
    </source>
</evidence>
<evidence type="ECO:0000256" key="6">
    <source>
        <dbReference type="ARBA" id="ARBA00013950"/>
    </source>
</evidence>
<dbReference type="InterPro" id="IPR026017">
    <property type="entry name" value="Lumazine-bd_dom"/>
</dbReference>
<evidence type="ECO:0000256" key="2">
    <source>
        <dbReference type="ARBA" id="ARBA00002803"/>
    </source>
</evidence>
<evidence type="ECO:0000313" key="13">
    <source>
        <dbReference type="EMBL" id="OAA94887.1"/>
    </source>
</evidence>
<evidence type="ECO:0000259" key="12">
    <source>
        <dbReference type="PROSITE" id="PS51177"/>
    </source>
</evidence>
<evidence type="ECO:0000256" key="8">
    <source>
        <dbReference type="ARBA" id="ARBA00022679"/>
    </source>
</evidence>
<dbReference type="EMBL" id="LITQ01000001">
    <property type="protein sequence ID" value="OAA94887.1"/>
    <property type="molecule type" value="Genomic_DNA"/>
</dbReference>
<reference evidence="13 15" key="1">
    <citation type="journal article" date="2015" name="Biotechnol. Bioeng.">
        <title>Genome sequence and phenotypic characterization of Caulobacter segnis.</title>
        <authorList>
            <person name="Patel S."/>
            <person name="Fletcher B."/>
            <person name="Scott D.C."/>
            <person name="Ely B."/>
        </authorList>
    </citation>
    <scope>NUCLEOTIDE SEQUENCE [LARGE SCALE GENOMIC DNA]</scope>
    <source>
        <strain evidence="13 15">PS02</strain>
    </source>
</reference>
<keyword evidence="7" id="KW-0686">Riboflavin biosynthesis</keyword>
<comment type="caution">
    <text evidence="13">The sequence shown here is derived from an EMBL/GenBank/DDBJ whole genome shotgun (WGS) entry which is preliminary data.</text>
</comment>
<reference evidence="14 16" key="2">
    <citation type="journal article" date="2016" name="Front. Microbiol.">
        <title>Industrial Acetogenic Biocatalysts: A Comparative Metabolic and Genomic Analysis.</title>
        <authorList>
            <person name="Bengelsdorf F."/>
            <person name="Poehlein A."/>
            <person name="Sonja S."/>
            <person name="Erz C."/>
            <person name="Hummel T."/>
            <person name="Hoffmeister S."/>
            <person name="Daniel R."/>
            <person name="Durre P."/>
        </authorList>
    </citation>
    <scope>NUCLEOTIDE SEQUENCE [LARGE SCALE GENOMIC DNA]</scope>
    <source>
        <strain evidence="14 16">PTA-10522</strain>
    </source>
</reference>
<comment type="catalytic activity">
    <reaction evidence="1">
        <text>2 6,7-dimethyl-8-(1-D-ribityl)lumazine + H(+) = 5-amino-6-(D-ribitylamino)uracil + riboflavin</text>
        <dbReference type="Rhea" id="RHEA:20772"/>
        <dbReference type="ChEBI" id="CHEBI:15378"/>
        <dbReference type="ChEBI" id="CHEBI:15934"/>
        <dbReference type="ChEBI" id="CHEBI:57986"/>
        <dbReference type="ChEBI" id="CHEBI:58201"/>
        <dbReference type="EC" id="2.5.1.9"/>
    </reaction>
</comment>
<evidence type="ECO:0000256" key="9">
    <source>
        <dbReference type="ARBA" id="ARBA00022737"/>
    </source>
</evidence>
<keyword evidence="16" id="KW-1185">Reference proteome</keyword>
<dbReference type="AlphaFoldDB" id="A0A166UFV6"/>
<dbReference type="Proteomes" id="UP000093694">
    <property type="component" value="Unassembled WGS sequence"/>
</dbReference>
<feature type="domain" description="Lumazine-binding" evidence="12">
    <location>
        <begin position="1"/>
        <end position="96"/>
    </location>
</feature>
<comment type="pathway">
    <text evidence="3">Cofactor biosynthesis; riboflavin biosynthesis; riboflavin from 2-hydroxy-3-oxobutyl phosphate and 5-amino-6-(D-ribitylamino)uracil: step 2/2.</text>
</comment>
<protein>
    <recommendedName>
        <fullName evidence="6 10">Riboflavin synthase</fullName>
        <ecNumber evidence="5 10">2.5.1.9</ecNumber>
    </recommendedName>
</protein>
<dbReference type="NCBIfam" id="TIGR00187">
    <property type="entry name" value="ribE"/>
    <property type="match status" value="1"/>
</dbReference>
<dbReference type="Proteomes" id="UP000077384">
    <property type="component" value="Unassembled WGS sequence"/>
</dbReference>
<accession>A0A166UFV6</accession>
<keyword evidence="8 13" id="KW-0808">Transferase</keyword>
<dbReference type="PANTHER" id="PTHR21098:SF12">
    <property type="entry name" value="RIBOFLAVIN SYNTHASE"/>
    <property type="match status" value="1"/>
</dbReference>
<evidence type="ECO:0000313" key="14">
    <source>
        <dbReference type="EMBL" id="OBR91627.1"/>
    </source>
</evidence>
<dbReference type="InterPro" id="IPR017938">
    <property type="entry name" value="Riboflavin_synthase-like_b-brl"/>
</dbReference>